<evidence type="ECO:0000256" key="2">
    <source>
        <dbReference type="ARBA" id="ARBA00023125"/>
    </source>
</evidence>
<dbReference type="Pfam" id="PF02899">
    <property type="entry name" value="Phage_int_SAM_1"/>
    <property type="match status" value="1"/>
</dbReference>
<dbReference type="Pfam" id="PF00589">
    <property type="entry name" value="Phage_integrase"/>
    <property type="match status" value="1"/>
</dbReference>
<protein>
    <submittedName>
        <fullName evidence="8">Tyrosine-type recombinase/integrase</fullName>
    </submittedName>
</protein>
<dbReference type="AlphaFoldDB" id="A0A5D0TUM3"/>
<dbReference type="PROSITE" id="PS51900">
    <property type="entry name" value="CB"/>
    <property type="match status" value="1"/>
</dbReference>
<keyword evidence="3" id="KW-0233">DNA recombination</keyword>
<evidence type="ECO:0000313" key="8">
    <source>
        <dbReference type="EMBL" id="TYC10041.1"/>
    </source>
</evidence>
<organism evidence="8 9">
    <name type="scientific">Actinomadura syzygii</name>
    <dbReference type="NCBI Taxonomy" id="1427538"/>
    <lineage>
        <taxon>Bacteria</taxon>
        <taxon>Bacillati</taxon>
        <taxon>Actinomycetota</taxon>
        <taxon>Actinomycetes</taxon>
        <taxon>Streptosporangiales</taxon>
        <taxon>Thermomonosporaceae</taxon>
        <taxon>Actinomadura</taxon>
    </lineage>
</organism>
<sequence length="371" mass="40701">MTDEPTPLAVTDRPDPEPPDTPPTTPDQDHSQPPITPVMWNPQNTDTATPGKIIFRGGAPDSGTGAGLTLAGLGGPNAAIEIWLRAYTSPNTRDAYRRDVGRWFTWCYDYGIEVADARRGDVDAYRAELDDHDPPLAARTRRRRLAAISSFYAYWLIEDVLPRNPAAHVRRPRPPDEPSSIALTRSQAVALIGAADNDGLRSAIVTRLLLETGMRVSELCGADADDLASTSGHRTLDIVRKGGKTATLPITPATAHLIDRYLNGRAEGPLLRSSGAKSDGVPQPLDRGYVRHLLRRMALEAGLPHEVCEAMHPHVLRHTVATLLDEENIPVQEIQRLLGHTDPRTTQSYIDKRKNLDASPVYIMGRLLART</sequence>
<dbReference type="InterPro" id="IPR013762">
    <property type="entry name" value="Integrase-like_cat_sf"/>
</dbReference>
<dbReference type="InterPro" id="IPR004107">
    <property type="entry name" value="Integrase_SAM-like_N"/>
</dbReference>
<accession>A0A5D0TUM3</accession>
<dbReference type="PANTHER" id="PTHR30349:SF81">
    <property type="entry name" value="TYROSINE RECOMBINASE XERC"/>
    <property type="match status" value="1"/>
</dbReference>
<dbReference type="CDD" id="cd00397">
    <property type="entry name" value="DNA_BRE_C"/>
    <property type="match status" value="1"/>
</dbReference>
<gene>
    <name evidence="8" type="ORF">FXF65_33655</name>
</gene>
<dbReference type="Gene3D" id="1.10.443.10">
    <property type="entry name" value="Intergrase catalytic core"/>
    <property type="match status" value="1"/>
</dbReference>
<evidence type="ECO:0000259" key="7">
    <source>
        <dbReference type="PROSITE" id="PS51900"/>
    </source>
</evidence>
<dbReference type="GO" id="GO:0015074">
    <property type="term" value="P:DNA integration"/>
    <property type="evidence" value="ECO:0007669"/>
    <property type="project" value="UniProtKB-KW"/>
</dbReference>
<evidence type="ECO:0000256" key="1">
    <source>
        <dbReference type="ARBA" id="ARBA00022908"/>
    </source>
</evidence>
<dbReference type="PROSITE" id="PS51898">
    <property type="entry name" value="TYR_RECOMBINASE"/>
    <property type="match status" value="1"/>
</dbReference>
<dbReference type="OrthoDB" id="4137935at2"/>
<dbReference type="InterPro" id="IPR044068">
    <property type="entry name" value="CB"/>
</dbReference>
<dbReference type="InterPro" id="IPR011010">
    <property type="entry name" value="DNA_brk_join_enz"/>
</dbReference>
<dbReference type="InterPro" id="IPR050090">
    <property type="entry name" value="Tyrosine_recombinase_XerCD"/>
</dbReference>
<feature type="region of interest" description="Disordered" evidence="5">
    <location>
        <begin position="1"/>
        <end position="60"/>
    </location>
</feature>
<keyword evidence="9" id="KW-1185">Reference proteome</keyword>
<keyword evidence="1" id="KW-0229">DNA integration</keyword>
<dbReference type="GO" id="GO:0006310">
    <property type="term" value="P:DNA recombination"/>
    <property type="evidence" value="ECO:0007669"/>
    <property type="project" value="UniProtKB-KW"/>
</dbReference>
<evidence type="ECO:0000256" key="5">
    <source>
        <dbReference type="SAM" id="MobiDB-lite"/>
    </source>
</evidence>
<feature type="domain" description="Core-binding (CB)" evidence="7">
    <location>
        <begin position="74"/>
        <end position="156"/>
    </location>
</feature>
<reference evidence="8 9" key="1">
    <citation type="submission" date="2019-08" db="EMBL/GenBank/DDBJ databases">
        <title>Actinomadura sp. nov. CYP1-5 isolated from mountain soil.</title>
        <authorList>
            <person name="Songsumanus A."/>
            <person name="Kuncharoen N."/>
            <person name="Kudo T."/>
            <person name="Yuki M."/>
            <person name="Igarashi Y."/>
            <person name="Tanasupawat S."/>
        </authorList>
    </citation>
    <scope>NUCLEOTIDE SEQUENCE [LARGE SCALE GENOMIC DNA]</scope>
    <source>
        <strain evidence="8 9">GKU157</strain>
    </source>
</reference>
<name>A0A5D0TUM3_9ACTN</name>
<dbReference type="PANTHER" id="PTHR30349">
    <property type="entry name" value="PHAGE INTEGRASE-RELATED"/>
    <property type="match status" value="1"/>
</dbReference>
<evidence type="ECO:0000256" key="3">
    <source>
        <dbReference type="ARBA" id="ARBA00023172"/>
    </source>
</evidence>
<dbReference type="GO" id="GO:0003677">
    <property type="term" value="F:DNA binding"/>
    <property type="evidence" value="ECO:0007669"/>
    <property type="project" value="UniProtKB-UniRule"/>
</dbReference>
<dbReference type="InterPro" id="IPR002104">
    <property type="entry name" value="Integrase_catalytic"/>
</dbReference>
<dbReference type="Proteomes" id="UP000322634">
    <property type="component" value="Unassembled WGS sequence"/>
</dbReference>
<feature type="domain" description="Tyr recombinase" evidence="6">
    <location>
        <begin position="178"/>
        <end position="362"/>
    </location>
</feature>
<evidence type="ECO:0000259" key="6">
    <source>
        <dbReference type="PROSITE" id="PS51898"/>
    </source>
</evidence>
<dbReference type="EMBL" id="VSFF01000013">
    <property type="protein sequence ID" value="TYC10041.1"/>
    <property type="molecule type" value="Genomic_DNA"/>
</dbReference>
<dbReference type="Gene3D" id="1.10.150.130">
    <property type="match status" value="1"/>
</dbReference>
<dbReference type="SUPFAM" id="SSF56349">
    <property type="entry name" value="DNA breaking-rejoining enzymes"/>
    <property type="match status" value="1"/>
</dbReference>
<dbReference type="InterPro" id="IPR010998">
    <property type="entry name" value="Integrase_recombinase_N"/>
</dbReference>
<comment type="caution">
    <text evidence="8">The sequence shown here is derived from an EMBL/GenBank/DDBJ whole genome shotgun (WGS) entry which is preliminary data.</text>
</comment>
<keyword evidence="2 4" id="KW-0238">DNA-binding</keyword>
<evidence type="ECO:0000313" key="9">
    <source>
        <dbReference type="Proteomes" id="UP000322634"/>
    </source>
</evidence>
<proteinExistence type="predicted"/>
<evidence type="ECO:0000256" key="4">
    <source>
        <dbReference type="PROSITE-ProRule" id="PRU01248"/>
    </source>
</evidence>